<accession>A0A0F4GHJ3</accession>
<keyword evidence="2" id="KW-1133">Transmembrane helix</keyword>
<keyword evidence="2" id="KW-0472">Membrane</keyword>
<feature type="compositionally biased region" description="Pro residues" evidence="1">
    <location>
        <begin position="1"/>
        <end position="12"/>
    </location>
</feature>
<name>A0A0F4GHJ3_9PEZI</name>
<dbReference type="EMBL" id="LAFY01000589">
    <property type="protein sequence ID" value="KJX96866.1"/>
    <property type="molecule type" value="Genomic_DNA"/>
</dbReference>
<dbReference type="STRING" id="1047168.A0A0F4GHJ3"/>
<reference evidence="3 4" key="1">
    <citation type="submission" date="2015-03" db="EMBL/GenBank/DDBJ databases">
        <title>RNA-seq based gene annotation and comparative genomics of four Zymoseptoria species reveal species-specific pathogenicity related genes and transposable element activity.</title>
        <authorList>
            <person name="Grandaubert J."/>
            <person name="Bhattacharyya A."/>
            <person name="Stukenbrock E.H."/>
        </authorList>
    </citation>
    <scope>NUCLEOTIDE SEQUENCE [LARGE SCALE GENOMIC DNA]</scope>
    <source>
        <strain evidence="3 4">Zb18110</strain>
    </source>
</reference>
<dbReference type="Proteomes" id="UP000033647">
    <property type="component" value="Unassembled WGS sequence"/>
</dbReference>
<dbReference type="AlphaFoldDB" id="A0A0F4GHJ3"/>
<feature type="compositionally biased region" description="Low complexity" evidence="1">
    <location>
        <begin position="296"/>
        <end position="324"/>
    </location>
</feature>
<comment type="caution">
    <text evidence="3">The sequence shown here is derived from an EMBL/GenBank/DDBJ whole genome shotgun (WGS) entry which is preliminary data.</text>
</comment>
<keyword evidence="4" id="KW-1185">Reference proteome</keyword>
<proteinExistence type="predicted"/>
<sequence length="483" mass="52733">MASAEAPPPPPPHGEHQQPRSSSNNLPDGNYDIFIIPPHSAGSGFVYLPSLAPHMNSFIAGCCCTFIVVYLYNTFSPLVKYCAALALANGFGTVGLLVAVGIGAWAVGRMQAEWKAGPPPPSGGGSAGASYSQQNRHSTSSHGNTHSSPPRPPPQAPPQPPPQSPPRPPPQSSQPPPPRPSPAASGWEKAREETKKREEERKRAEELKKKREEAQKVREEAERAAKAKAEIEKWEQARAREKETREREARERIKREREEKAKAQAQAQAQAQQPTARSQTGTEDAYSYRPYDTPKKASSPSKTSTYKSCASSVSGVSESSYAPSHSTARTTPPPSHRGPYSTTDPNKIQIKAVYLFSDKSPLRPLSQLVSGQGPVTDGLILRIETGGLFIDDDVREVGQREWDVKAWALNLVEDGSAKNGLHLFRACTRDVDKKKYFFVLAESESWKVTAGIARLRKGSQVRSLNFSTVKETEVKAVLGTLGW</sequence>
<evidence type="ECO:0000256" key="1">
    <source>
        <dbReference type="SAM" id="MobiDB-lite"/>
    </source>
</evidence>
<feature type="region of interest" description="Disordered" evidence="1">
    <location>
        <begin position="1"/>
        <end position="23"/>
    </location>
</feature>
<dbReference type="PANTHER" id="PTHR45691">
    <property type="entry name" value="PROTEIN DIAPHANOUS"/>
    <property type="match status" value="1"/>
</dbReference>
<feature type="transmembrane region" description="Helical" evidence="2">
    <location>
        <begin position="84"/>
        <end position="107"/>
    </location>
</feature>
<organism evidence="3 4">
    <name type="scientific">Zymoseptoria brevis</name>
    <dbReference type="NCBI Taxonomy" id="1047168"/>
    <lineage>
        <taxon>Eukaryota</taxon>
        <taxon>Fungi</taxon>
        <taxon>Dikarya</taxon>
        <taxon>Ascomycota</taxon>
        <taxon>Pezizomycotina</taxon>
        <taxon>Dothideomycetes</taxon>
        <taxon>Dothideomycetidae</taxon>
        <taxon>Mycosphaerellales</taxon>
        <taxon>Mycosphaerellaceae</taxon>
        <taxon>Zymoseptoria</taxon>
    </lineage>
</organism>
<feature type="compositionally biased region" description="Pro residues" evidence="1">
    <location>
        <begin position="149"/>
        <end position="181"/>
    </location>
</feature>
<evidence type="ECO:0000313" key="3">
    <source>
        <dbReference type="EMBL" id="KJX96866.1"/>
    </source>
</evidence>
<dbReference type="PANTHER" id="PTHR45691:SF6">
    <property type="entry name" value="PROTEIN DIAPHANOUS"/>
    <property type="match status" value="1"/>
</dbReference>
<dbReference type="InterPro" id="IPR051412">
    <property type="entry name" value="Formin_Homology_Diaphanous_sf"/>
</dbReference>
<dbReference type="GO" id="GO:0030041">
    <property type="term" value="P:actin filament polymerization"/>
    <property type="evidence" value="ECO:0007669"/>
    <property type="project" value="TreeGrafter"/>
</dbReference>
<feature type="region of interest" description="Disordered" evidence="1">
    <location>
        <begin position="115"/>
        <end position="344"/>
    </location>
</feature>
<evidence type="ECO:0000313" key="4">
    <source>
        <dbReference type="Proteomes" id="UP000033647"/>
    </source>
</evidence>
<dbReference type="GO" id="GO:0005884">
    <property type="term" value="C:actin filament"/>
    <property type="evidence" value="ECO:0007669"/>
    <property type="project" value="TreeGrafter"/>
</dbReference>
<evidence type="ECO:0000256" key="2">
    <source>
        <dbReference type="SAM" id="Phobius"/>
    </source>
</evidence>
<keyword evidence="2" id="KW-0812">Transmembrane</keyword>
<feature type="transmembrane region" description="Helical" evidence="2">
    <location>
        <begin position="55"/>
        <end position="72"/>
    </location>
</feature>
<feature type="compositionally biased region" description="Low complexity" evidence="1">
    <location>
        <begin position="137"/>
        <end position="148"/>
    </location>
</feature>
<feature type="compositionally biased region" description="Basic and acidic residues" evidence="1">
    <location>
        <begin position="188"/>
        <end position="262"/>
    </location>
</feature>
<dbReference type="OrthoDB" id="5421842at2759"/>
<feature type="compositionally biased region" description="Low complexity" evidence="1">
    <location>
        <begin position="263"/>
        <end position="273"/>
    </location>
</feature>
<protein>
    <submittedName>
        <fullName evidence="3">Uncharacterized protein</fullName>
    </submittedName>
</protein>
<gene>
    <name evidence="3" type="ORF">TI39_contig597g00020</name>
</gene>